<feature type="chain" id="PRO_5015496897" evidence="6">
    <location>
        <begin position="24"/>
        <end position="455"/>
    </location>
</feature>
<dbReference type="SUPFAM" id="SSF53850">
    <property type="entry name" value="Periplasmic binding protein-like II"/>
    <property type="match status" value="1"/>
</dbReference>
<evidence type="ECO:0000313" key="8">
    <source>
        <dbReference type="Proteomes" id="UP000237749"/>
    </source>
</evidence>
<name>A0A2S6HWL9_9FIRM</name>
<dbReference type="InterPro" id="IPR050490">
    <property type="entry name" value="Bact_solute-bd_prot1"/>
</dbReference>
<keyword evidence="5" id="KW-0449">Lipoprotein</keyword>
<dbReference type="PANTHER" id="PTHR43649:SF33">
    <property type="entry name" value="POLYGALACTURONAN_RHAMNOGALACTURONAN-BINDING PROTEIN YTCQ"/>
    <property type="match status" value="1"/>
</dbReference>
<sequence>MRVRYGKQLLAIVLAGTLTVSLAACNKKVESSADKTDTAVVFDQVKLGEHTDLKANLKFLTHKTDIVDTTFKEYVSEFQKMYPNISIEYEGITNYANDITTRLTTGDWGDICMIPVTVDKNELKNYFVTFGNLDEMSKEYTMLFNYSYDNKVYGLPSMGNTQGIVYNKRIFEEAGVKEIPKTPDEFLDALSKIKEHTDAIPLYTNFAAGWTMTAWDAYIDACATGQADFAHEGRVKGKNPFADRGDQTGPYAVYNLLYEAVSRGLTEEDPTTTDWEGSKARLNRGEIACMALGSWSIAQMKAAAEHGDDVAYMPFPISVNGKQYTSVSPDYNYGINCNSSADNQLAAMLYVKWLIDKSGFEVSQGGIPIKVNAQLPDFLKAFDGVGLLYDLPTPAGEETLGNDVNNESELGVNVSGGLAKAVVEAAINGQPGMKELAAEWDEKWTAAQEKCGITH</sequence>
<accession>A0A2S6HWL9</accession>
<dbReference type="OrthoDB" id="9770625at2"/>
<dbReference type="AlphaFoldDB" id="A0A2S6HWL9"/>
<dbReference type="InterPro" id="IPR006059">
    <property type="entry name" value="SBP"/>
</dbReference>
<evidence type="ECO:0000313" key="7">
    <source>
        <dbReference type="EMBL" id="PPK82404.1"/>
    </source>
</evidence>
<evidence type="ECO:0000256" key="4">
    <source>
        <dbReference type="ARBA" id="ARBA00023139"/>
    </source>
</evidence>
<keyword evidence="3" id="KW-0472">Membrane</keyword>
<evidence type="ECO:0000256" key="2">
    <source>
        <dbReference type="ARBA" id="ARBA00022729"/>
    </source>
</evidence>
<keyword evidence="2 6" id="KW-0732">Signal</keyword>
<dbReference type="Gene3D" id="3.40.190.10">
    <property type="entry name" value="Periplasmic binding protein-like II"/>
    <property type="match status" value="2"/>
</dbReference>
<dbReference type="PANTHER" id="PTHR43649">
    <property type="entry name" value="ARABINOSE-BINDING PROTEIN-RELATED"/>
    <property type="match status" value="1"/>
</dbReference>
<keyword evidence="8" id="KW-1185">Reference proteome</keyword>
<keyword evidence="1" id="KW-1003">Cell membrane</keyword>
<dbReference type="PROSITE" id="PS51257">
    <property type="entry name" value="PROKAR_LIPOPROTEIN"/>
    <property type="match status" value="1"/>
</dbReference>
<reference evidence="7 8" key="1">
    <citation type="submission" date="2018-02" db="EMBL/GenBank/DDBJ databases">
        <title>Genomic Encyclopedia of Archaeal and Bacterial Type Strains, Phase II (KMG-II): from individual species to whole genera.</title>
        <authorList>
            <person name="Goeker M."/>
        </authorList>
    </citation>
    <scope>NUCLEOTIDE SEQUENCE [LARGE SCALE GENOMIC DNA]</scope>
    <source>
        <strain evidence="7 8">DSM 3808</strain>
    </source>
</reference>
<feature type="signal peptide" evidence="6">
    <location>
        <begin position="1"/>
        <end position="23"/>
    </location>
</feature>
<dbReference type="EMBL" id="PTJA01000002">
    <property type="protein sequence ID" value="PPK82404.1"/>
    <property type="molecule type" value="Genomic_DNA"/>
</dbReference>
<comment type="caution">
    <text evidence="7">The sequence shown here is derived from an EMBL/GenBank/DDBJ whole genome shotgun (WGS) entry which is preliminary data.</text>
</comment>
<dbReference type="Pfam" id="PF01547">
    <property type="entry name" value="SBP_bac_1"/>
    <property type="match status" value="1"/>
</dbReference>
<evidence type="ECO:0000256" key="3">
    <source>
        <dbReference type="ARBA" id="ARBA00023136"/>
    </source>
</evidence>
<proteinExistence type="predicted"/>
<protein>
    <submittedName>
        <fullName evidence="7">Carbohydrate ABC transporter substrate-binding protein (CUT1 family)</fullName>
    </submittedName>
</protein>
<evidence type="ECO:0000256" key="1">
    <source>
        <dbReference type="ARBA" id="ARBA00022475"/>
    </source>
</evidence>
<keyword evidence="4" id="KW-0564">Palmitate</keyword>
<evidence type="ECO:0000256" key="6">
    <source>
        <dbReference type="SAM" id="SignalP"/>
    </source>
</evidence>
<evidence type="ECO:0000256" key="5">
    <source>
        <dbReference type="ARBA" id="ARBA00023288"/>
    </source>
</evidence>
<dbReference type="RefSeq" id="WP_104434834.1">
    <property type="nucleotide sequence ID" value="NZ_PTJA01000002.1"/>
</dbReference>
<dbReference type="Proteomes" id="UP000237749">
    <property type="component" value="Unassembled WGS sequence"/>
</dbReference>
<organism evidence="7 8">
    <name type="scientific">Lacrimispora xylanisolvens</name>
    <dbReference type="NCBI Taxonomy" id="384636"/>
    <lineage>
        <taxon>Bacteria</taxon>
        <taxon>Bacillati</taxon>
        <taxon>Bacillota</taxon>
        <taxon>Clostridia</taxon>
        <taxon>Lachnospirales</taxon>
        <taxon>Lachnospiraceae</taxon>
        <taxon>Lacrimispora</taxon>
    </lineage>
</organism>
<gene>
    <name evidence="7" type="ORF">BXY41_10292</name>
</gene>